<dbReference type="EMBL" id="MCFD01000002">
    <property type="protein sequence ID" value="ORX73323.1"/>
    <property type="molecule type" value="Genomic_DNA"/>
</dbReference>
<sequence>MFDRNMAKNTDLDTVDHTSTDSSDDLADAASDEEGLRAHGYHDGQDAAGPAGGQGDNVEEPVVRPHSPRSARRVRNRLAAARMRTRQKQHLAELEQRKTALEERASALEQELLELQRQNNPLDMSIVKLAGMIDDLTKVEFSMLSGIDECKTLLQNLEQLYNASTASTATVSSTAANNSGSSRNLAATTTTTTTASSNTLSTPYHHHSH</sequence>
<dbReference type="CDD" id="cd14686">
    <property type="entry name" value="bZIP"/>
    <property type="match status" value="1"/>
</dbReference>
<dbReference type="SMART" id="SM00338">
    <property type="entry name" value="BRLZ"/>
    <property type="match status" value="1"/>
</dbReference>
<dbReference type="AlphaFoldDB" id="A0A1Y1WIJ9"/>
<keyword evidence="1" id="KW-0175">Coiled coil</keyword>
<dbReference type="PROSITE" id="PS00036">
    <property type="entry name" value="BZIP_BASIC"/>
    <property type="match status" value="1"/>
</dbReference>
<dbReference type="SUPFAM" id="SSF57959">
    <property type="entry name" value="Leucine zipper domain"/>
    <property type="match status" value="1"/>
</dbReference>
<comment type="caution">
    <text evidence="4">The sequence shown here is derived from an EMBL/GenBank/DDBJ whole genome shotgun (WGS) entry which is preliminary data.</text>
</comment>
<feature type="domain" description="BZIP" evidence="3">
    <location>
        <begin position="66"/>
        <end position="129"/>
    </location>
</feature>
<proteinExistence type="predicted"/>
<protein>
    <recommendedName>
        <fullName evidence="3">BZIP domain-containing protein</fullName>
    </recommendedName>
</protein>
<accession>A0A1Y1WIJ9</accession>
<name>A0A1Y1WIJ9_9FUNG</name>
<keyword evidence="5" id="KW-1185">Reference proteome</keyword>
<gene>
    <name evidence="4" type="ORF">DL89DRAFT_91364</name>
</gene>
<feature type="region of interest" description="Disordered" evidence="2">
    <location>
        <begin position="172"/>
        <end position="209"/>
    </location>
</feature>
<dbReference type="OrthoDB" id="5566657at2759"/>
<feature type="compositionally biased region" description="Basic and acidic residues" evidence="2">
    <location>
        <begin position="34"/>
        <end position="45"/>
    </location>
</feature>
<dbReference type="GeneID" id="63808893"/>
<evidence type="ECO:0000313" key="5">
    <source>
        <dbReference type="Proteomes" id="UP000193922"/>
    </source>
</evidence>
<organism evidence="4 5">
    <name type="scientific">Linderina pennispora</name>
    <dbReference type="NCBI Taxonomy" id="61395"/>
    <lineage>
        <taxon>Eukaryota</taxon>
        <taxon>Fungi</taxon>
        <taxon>Fungi incertae sedis</taxon>
        <taxon>Zoopagomycota</taxon>
        <taxon>Kickxellomycotina</taxon>
        <taxon>Kickxellomycetes</taxon>
        <taxon>Kickxellales</taxon>
        <taxon>Kickxellaceae</taxon>
        <taxon>Linderina</taxon>
    </lineage>
</organism>
<evidence type="ECO:0000313" key="4">
    <source>
        <dbReference type="EMBL" id="ORX73323.1"/>
    </source>
</evidence>
<dbReference type="InterPro" id="IPR004827">
    <property type="entry name" value="bZIP"/>
</dbReference>
<feature type="compositionally biased region" description="Basic and acidic residues" evidence="2">
    <location>
        <begin position="1"/>
        <end position="19"/>
    </location>
</feature>
<dbReference type="Gene3D" id="1.20.5.170">
    <property type="match status" value="1"/>
</dbReference>
<feature type="coiled-coil region" evidence="1">
    <location>
        <begin position="84"/>
        <end position="118"/>
    </location>
</feature>
<dbReference type="PROSITE" id="PS50217">
    <property type="entry name" value="BZIP"/>
    <property type="match status" value="1"/>
</dbReference>
<reference evidence="4 5" key="1">
    <citation type="submission" date="2016-07" db="EMBL/GenBank/DDBJ databases">
        <title>Pervasive Adenine N6-methylation of Active Genes in Fungi.</title>
        <authorList>
            <consortium name="DOE Joint Genome Institute"/>
            <person name="Mondo S.J."/>
            <person name="Dannebaum R.O."/>
            <person name="Kuo R.C."/>
            <person name="Labutti K."/>
            <person name="Haridas S."/>
            <person name="Kuo A."/>
            <person name="Salamov A."/>
            <person name="Ahrendt S.R."/>
            <person name="Lipzen A."/>
            <person name="Sullivan W."/>
            <person name="Andreopoulos W.B."/>
            <person name="Clum A."/>
            <person name="Lindquist E."/>
            <person name="Daum C."/>
            <person name="Ramamoorthy G.K."/>
            <person name="Gryganskyi A."/>
            <person name="Culley D."/>
            <person name="Magnuson J.K."/>
            <person name="James T.Y."/>
            <person name="O'Malley M.A."/>
            <person name="Stajich J.E."/>
            <person name="Spatafora J.W."/>
            <person name="Visel A."/>
            <person name="Grigoriev I.V."/>
        </authorList>
    </citation>
    <scope>NUCLEOTIDE SEQUENCE [LARGE SCALE GENOMIC DNA]</scope>
    <source>
        <strain evidence="4 5">ATCC 12442</strain>
    </source>
</reference>
<evidence type="ECO:0000256" key="1">
    <source>
        <dbReference type="SAM" id="Coils"/>
    </source>
</evidence>
<evidence type="ECO:0000259" key="3">
    <source>
        <dbReference type="PROSITE" id="PS50217"/>
    </source>
</evidence>
<feature type="compositionally biased region" description="Acidic residues" evidence="2">
    <location>
        <begin position="22"/>
        <end position="33"/>
    </location>
</feature>
<dbReference type="GO" id="GO:0003700">
    <property type="term" value="F:DNA-binding transcription factor activity"/>
    <property type="evidence" value="ECO:0007669"/>
    <property type="project" value="InterPro"/>
</dbReference>
<feature type="compositionally biased region" description="Low complexity" evidence="2">
    <location>
        <begin position="172"/>
        <end position="202"/>
    </location>
</feature>
<dbReference type="InterPro" id="IPR046347">
    <property type="entry name" value="bZIP_sf"/>
</dbReference>
<feature type="region of interest" description="Disordered" evidence="2">
    <location>
        <begin position="1"/>
        <end position="73"/>
    </location>
</feature>
<dbReference type="Pfam" id="PF07716">
    <property type="entry name" value="bZIP_2"/>
    <property type="match status" value="1"/>
</dbReference>
<dbReference type="RefSeq" id="XP_040746663.1">
    <property type="nucleotide sequence ID" value="XM_040892245.1"/>
</dbReference>
<evidence type="ECO:0000256" key="2">
    <source>
        <dbReference type="SAM" id="MobiDB-lite"/>
    </source>
</evidence>
<dbReference type="Proteomes" id="UP000193922">
    <property type="component" value="Unassembled WGS sequence"/>
</dbReference>